<evidence type="ECO:0000256" key="4">
    <source>
        <dbReference type="PROSITE-ProRule" id="PRU00134"/>
    </source>
</evidence>
<name>A0A238F8I2_9BASI</name>
<proteinExistence type="predicted"/>
<dbReference type="OrthoDB" id="432970at2759"/>
<dbReference type="InterPro" id="IPR046824">
    <property type="entry name" value="Mss51-like_C"/>
</dbReference>
<evidence type="ECO:0000256" key="1">
    <source>
        <dbReference type="ARBA" id="ARBA00022723"/>
    </source>
</evidence>
<dbReference type="PROSITE" id="PS01360">
    <property type="entry name" value="ZF_MYND_1"/>
    <property type="match status" value="1"/>
</dbReference>
<dbReference type="PANTHER" id="PTHR28069">
    <property type="entry name" value="GH20023P"/>
    <property type="match status" value="1"/>
</dbReference>
<dbReference type="STRING" id="269621.A0A238F8I2"/>
<keyword evidence="3" id="KW-0862">Zinc</keyword>
<keyword evidence="7" id="KW-1185">Reference proteome</keyword>
<evidence type="ECO:0000256" key="2">
    <source>
        <dbReference type="ARBA" id="ARBA00022771"/>
    </source>
</evidence>
<sequence>MNLAPVPNVAFAATACLGCYQGPPNTSPLSRCSGCKRVKFCSKECSVNEWSDHKSFCRAFSAMRRRPQATLPPMYQLSSDELMAAALKRQPTMLESKLLWREPRCAVCWDREADVEGRDSEDEGDSWRVCPNCRIMAWCSERHQMETKEEHLEIKGDDGKTQCETFQLSNEIDEFNLRHAIVVGGEDSPPSLWVPTRILAEPAPLPSNWPEYLLIVKPPPRSTQAEVYGVFVEALSPVLPILASLRRLFPTSNIDSASSMRLIFLEETHQTLSSILPAFEELQHLLPSLQHLELVAHSLSPPSGAAPPKPRPVPLPLCPACTKRGRTRSITHHQGSWPSLTDSIPTLAISLNSTFSQSLLDPTSPGYYKTALEVLSKAGTRILFTAQTEEESKDDLRAFQGKETGLDLATVKVEWESTRNTWSGEWPRLDGWEEDGYWKKNGWTFCVGKA</sequence>
<dbReference type="Proteomes" id="UP000198372">
    <property type="component" value="Unassembled WGS sequence"/>
</dbReference>
<keyword evidence="2 4" id="KW-0863">Zinc-finger</keyword>
<dbReference type="SUPFAM" id="SSF144232">
    <property type="entry name" value="HIT/MYND zinc finger-like"/>
    <property type="match status" value="1"/>
</dbReference>
<dbReference type="AlphaFoldDB" id="A0A238F8I2"/>
<dbReference type="EMBL" id="FMSP01000004">
    <property type="protein sequence ID" value="SCV69505.1"/>
    <property type="molecule type" value="Genomic_DNA"/>
</dbReference>
<gene>
    <name evidence="6" type="ORF">BQ2448_2525</name>
</gene>
<keyword evidence="1" id="KW-0479">Metal-binding</keyword>
<dbReference type="Pfam" id="PF20179">
    <property type="entry name" value="MSS51_C"/>
    <property type="match status" value="1"/>
</dbReference>
<dbReference type="InterPro" id="IPR002893">
    <property type="entry name" value="Znf_MYND"/>
</dbReference>
<dbReference type="PROSITE" id="PS50865">
    <property type="entry name" value="ZF_MYND_2"/>
    <property type="match status" value="1"/>
</dbReference>
<evidence type="ECO:0000313" key="7">
    <source>
        <dbReference type="Proteomes" id="UP000198372"/>
    </source>
</evidence>
<protein>
    <submittedName>
        <fullName evidence="6">BQ2448_2525 protein</fullName>
    </submittedName>
</protein>
<feature type="domain" description="MYND-type" evidence="5">
    <location>
        <begin position="16"/>
        <end position="57"/>
    </location>
</feature>
<organism evidence="6 7">
    <name type="scientific">Microbotryum intermedium</name>
    <dbReference type="NCBI Taxonomy" id="269621"/>
    <lineage>
        <taxon>Eukaryota</taxon>
        <taxon>Fungi</taxon>
        <taxon>Dikarya</taxon>
        <taxon>Basidiomycota</taxon>
        <taxon>Pucciniomycotina</taxon>
        <taxon>Microbotryomycetes</taxon>
        <taxon>Microbotryales</taxon>
        <taxon>Microbotryaceae</taxon>
        <taxon>Microbotryum</taxon>
    </lineage>
</organism>
<accession>A0A238F8I2</accession>
<dbReference type="GO" id="GO:0008270">
    <property type="term" value="F:zinc ion binding"/>
    <property type="evidence" value="ECO:0007669"/>
    <property type="project" value="UniProtKB-KW"/>
</dbReference>
<reference evidence="7" key="1">
    <citation type="submission" date="2016-09" db="EMBL/GenBank/DDBJ databases">
        <authorList>
            <person name="Jeantristanb JTB J.-T."/>
            <person name="Ricardo R."/>
        </authorList>
    </citation>
    <scope>NUCLEOTIDE SEQUENCE [LARGE SCALE GENOMIC DNA]</scope>
</reference>
<evidence type="ECO:0000256" key="3">
    <source>
        <dbReference type="ARBA" id="ARBA00022833"/>
    </source>
</evidence>
<evidence type="ECO:0000313" key="6">
    <source>
        <dbReference type="EMBL" id="SCV69505.1"/>
    </source>
</evidence>
<evidence type="ECO:0000259" key="5">
    <source>
        <dbReference type="PROSITE" id="PS50865"/>
    </source>
</evidence>
<dbReference type="Pfam" id="PF01753">
    <property type="entry name" value="zf-MYND"/>
    <property type="match status" value="1"/>
</dbReference>
<dbReference type="Gene3D" id="6.10.140.2220">
    <property type="match status" value="1"/>
</dbReference>